<feature type="region of interest" description="Disordered" evidence="1">
    <location>
        <begin position="42"/>
        <end position="62"/>
    </location>
</feature>
<accession>A0A6J4VMF1</accession>
<protein>
    <submittedName>
        <fullName evidence="2">Uncharacterized protein</fullName>
    </submittedName>
</protein>
<feature type="compositionally biased region" description="Low complexity" evidence="1">
    <location>
        <begin position="42"/>
        <end position="53"/>
    </location>
</feature>
<organism evidence="2">
    <name type="scientific">uncultured Thermomicrobiales bacterium</name>
    <dbReference type="NCBI Taxonomy" id="1645740"/>
    <lineage>
        <taxon>Bacteria</taxon>
        <taxon>Pseudomonadati</taxon>
        <taxon>Thermomicrobiota</taxon>
        <taxon>Thermomicrobia</taxon>
        <taxon>Thermomicrobiales</taxon>
        <taxon>environmental samples</taxon>
    </lineage>
</organism>
<reference evidence="2" key="1">
    <citation type="submission" date="2020-02" db="EMBL/GenBank/DDBJ databases">
        <authorList>
            <person name="Meier V. D."/>
        </authorList>
    </citation>
    <scope>NUCLEOTIDE SEQUENCE</scope>
    <source>
        <strain evidence="2">AVDCRST_MAG18</strain>
    </source>
</reference>
<dbReference type="AlphaFoldDB" id="A0A6J4VMF1"/>
<proteinExistence type="predicted"/>
<name>A0A6J4VMF1_9BACT</name>
<gene>
    <name evidence="2" type="ORF">AVDCRST_MAG18-3431</name>
</gene>
<sequence length="62" mass="6125">MSGAAVPSPIASPAPGQELARWLAAHPRATLLEIAARVAGRDPGAQASAAAGAIPDECPPSR</sequence>
<evidence type="ECO:0000313" key="2">
    <source>
        <dbReference type="EMBL" id="CAA9583064.1"/>
    </source>
</evidence>
<evidence type="ECO:0000256" key="1">
    <source>
        <dbReference type="SAM" id="MobiDB-lite"/>
    </source>
</evidence>
<dbReference type="EMBL" id="CADCWN010000258">
    <property type="protein sequence ID" value="CAA9583064.1"/>
    <property type="molecule type" value="Genomic_DNA"/>
</dbReference>